<dbReference type="Pfam" id="PF02620">
    <property type="entry name" value="YceD"/>
    <property type="match status" value="1"/>
</dbReference>
<dbReference type="PANTHER" id="PTHR34374:SF1">
    <property type="entry name" value="LARGE RIBOSOMAL RNA SUBUNIT ACCUMULATION PROTEIN YCED HOMOLOG 1, CHLOROPLASTIC"/>
    <property type="match status" value="1"/>
</dbReference>
<comment type="caution">
    <text evidence="2">The sequence shown here is derived from an EMBL/GenBank/DDBJ whole genome shotgun (WGS) entry which is preliminary data.</text>
</comment>
<evidence type="ECO:0000256" key="1">
    <source>
        <dbReference type="SAM" id="MobiDB-lite"/>
    </source>
</evidence>
<feature type="region of interest" description="Disordered" evidence="1">
    <location>
        <begin position="1"/>
        <end position="21"/>
    </location>
</feature>
<accession>A0A7X8TGZ9</accession>
<name>A0A7X8TGZ9_9MICC</name>
<dbReference type="Proteomes" id="UP000523139">
    <property type="component" value="Unassembled WGS sequence"/>
</dbReference>
<protein>
    <submittedName>
        <fullName evidence="2">DUF177 domain-containing protein</fullName>
    </submittedName>
</protein>
<evidence type="ECO:0000313" key="2">
    <source>
        <dbReference type="EMBL" id="NLS08540.1"/>
    </source>
</evidence>
<dbReference type="AlphaFoldDB" id="A0A7X8TGZ9"/>
<evidence type="ECO:0000313" key="3">
    <source>
        <dbReference type="Proteomes" id="UP000523139"/>
    </source>
</evidence>
<keyword evidence="3" id="KW-1185">Reference proteome</keyword>
<dbReference type="PANTHER" id="PTHR34374">
    <property type="entry name" value="LARGE RIBOSOMAL RNA SUBUNIT ACCUMULATION PROTEIN YCED HOMOLOG 1, CHLOROPLASTIC"/>
    <property type="match status" value="1"/>
</dbReference>
<organism evidence="2 3">
    <name type="scientific">Nesterenkonia sedimenti</name>
    <dbReference type="NCBI Taxonomy" id="1463632"/>
    <lineage>
        <taxon>Bacteria</taxon>
        <taxon>Bacillati</taxon>
        <taxon>Actinomycetota</taxon>
        <taxon>Actinomycetes</taxon>
        <taxon>Micrococcales</taxon>
        <taxon>Micrococcaceae</taxon>
        <taxon>Nesterenkonia</taxon>
    </lineage>
</organism>
<dbReference type="EMBL" id="JABAHY010000001">
    <property type="protein sequence ID" value="NLS08540.1"/>
    <property type="molecule type" value="Genomic_DNA"/>
</dbReference>
<gene>
    <name evidence="2" type="ORF">HGQ17_00655</name>
</gene>
<proteinExistence type="predicted"/>
<dbReference type="InterPro" id="IPR003772">
    <property type="entry name" value="YceD"/>
</dbReference>
<sequence>MHVDVKELKGNPGAQQTLSRTVPTPEGFAAVLVGVAEHSDLELDLRIESVHEGTLLSGTAHGRVTGECGRCLDPISYPLTVDVMQLFTWPEKAEGPEEGDDEDTRQVSEDLTIDLEPVLRDLMVSALPFQPVCREDCPGLCSQCGFRMEEDPGHAHEQLDPRWAALSGLAQELNDDSDENNSSSSPS</sequence>
<reference evidence="2 3" key="1">
    <citation type="submission" date="2020-04" db="EMBL/GenBank/DDBJ databases">
        <title>Nesterenkonia sp. nov., isolated from marine sediment.</title>
        <authorList>
            <person name="Zhang G."/>
        </authorList>
    </citation>
    <scope>NUCLEOTIDE SEQUENCE [LARGE SCALE GENOMIC DNA]</scope>
    <source>
        <strain evidence="2 3">MY13</strain>
    </source>
</reference>